<name>A0A2P2LQC1_RHIMU</name>
<protein>
    <submittedName>
        <fullName evidence="1">Uncharacterized protein</fullName>
    </submittedName>
</protein>
<evidence type="ECO:0000313" key="1">
    <source>
        <dbReference type="EMBL" id="MBX20168.1"/>
    </source>
</evidence>
<organism evidence="1">
    <name type="scientific">Rhizophora mucronata</name>
    <name type="common">Asiatic mangrove</name>
    <dbReference type="NCBI Taxonomy" id="61149"/>
    <lineage>
        <taxon>Eukaryota</taxon>
        <taxon>Viridiplantae</taxon>
        <taxon>Streptophyta</taxon>
        <taxon>Embryophyta</taxon>
        <taxon>Tracheophyta</taxon>
        <taxon>Spermatophyta</taxon>
        <taxon>Magnoliopsida</taxon>
        <taxon>eudicotyledons</taxon>
        <taxon>Gunneridae</taxon>
        <taxon>Pentapetalae</taxon>
        <taxon>rosids</taxon>
        <taxon>fabids</taxon>
        <taxon>Malpighiales</taxon>
        <taxon>Rhizophoraceae</taxon>
        <taxon>Rhizophora</taxon>
    </lineage>
</organism>
<accession>A0A2P2LQC1</accession>
<proteinExistence type="predicted"/>
<sequence>MCNYSHHWKCVRKRSHFGSICIAISVGICFHKHT</sequence>
<reference evidence="1" key="1">
    <citation type="submission" date="2018-02" db="EMBL/GenBank/DDBJ databases">
        <title>Rhizophora mucronata_Transcriptome.</title>
        <authorList>
            <person name="Meera S.P."/>
            <person name="Sreeshan A."/>
            <person name="Augustine A."/>
        </authorList>
    </citation>
    <scope>NUCLEOTIDE SEQUENCE</scope>
    <source>
        <tissue evidence="1">Leaf</tissue>
    </source>
</reference>
<dbReference type="AlphaFoldDB" id="A0A2P2LQC1"/>
<dbReference type="EMBL" id="GGEC01039684">
    <property type="protein sequence ID" value="MBX20168.1"/>
    <property type="molecule type" value="Transcribed_RNA"/>
</dbReference>